<sequence length="162" mass="18128">MTIEKALLGAGCFWGVDKILRSIPGIVSTEVGYAGGTTKNPTYEEVCTGRTDHAEVVLVGFDPAVISYEGVLDVFFRLHDPTTLNRQHNDIGTQYRSVIFTYNDEQRAVALEKIKQVDASKVFRSPVVTQVMTAPDYYSAEAYHQDYLIKNPSGYMCHILRD</sequence>
<dbReference type="Proteomes" id="UP001302274">
    <property type="component" value="Unassembled WGS sequence"/>
</dbReference>
<dbReference type="PANTHER" id="PTHR43774:SF1">
    <property type="entry name" value="PEPTIDE METHIONINE SULFOXIDE REDUCTASE MSRA 2"/>
    <property type="match status" value="1"/>
</dbReference>
<comment type="function">
    <text evidence="4">Has an important function as a repair enzyme for proteins that have been inactivated by oxidation. Catalyzes the reversible oxidation-reduction of methionine sulfoxide in proteins to methionine.</text>
</comment>
<keyword evidence="1 4" id="KW-0560">Oxidoreductase</keyword>
<evidence type="ECO:0000256" key="2">
    <source>
        <dbReference type="ARBA" id="ARBA00047806"/>
    </source>
</evidence>
<dbReference type="HAMAP" id="MF_01401">
    <property type="entry name" value="MsrA"/>
    <property type="match status" value="1"/>
</dbReference>
<dbReference type="Pfam" id="PF01625">
    <property type="entry name" value="PMSR"/>
    <property type="match status" value="1"/>
</dbReference>
<feature type="domain" description="Peptide methionine sulphoxide reductase MsrA" evidence="5">
    <location>
        <begin position="5"/>
        <end position="157"/>
    </location>
</feature>
<dbReference type="InterPro" id="IPR036509">
    <property type="entry name" value="Met_Sox_Rdtase_MsrA_sf"/>
</dbReference>
<protein>
    <recommendedName>
        <fullName evidence="4">Peptide methionine sulfoxide reductase MsrA</fullName>
        <shortName evidence="4">Protein-methionine-S-oxide reductase</shortName>
        <ecNumber evidence="4">1.8.4.11</ecNumber>
    </recommendedName>
    <alternativeName>
        <fullName evidence="4">Peptide-methionine (S)-S-oxide reductase</fullName>
        <shortName evidence="4">Peptide Met(O) reductase</shortName>
    </alternativeName>
</protein>
<evidence type="ECO:0000256" key="3">
    <source>
        <dbReference type="ARBA" id="ARBA00048782"/>
    </source>
</evidence>
<evidence type="ECO:0000313" key="6">
    <source>
        <dbReference type="EMBL" id="MEA9357527.1"/>
    </source>
</evidence>
<evidence type="ECO:0000256" key="1">
    <source>
        <dbReference type="ARBA" id="ARBA00023002"/>
    </source>
</evidence>
<proteinExistence type="inferred from homology"/>
<dbReference type="PANTHER" id="PTHR43774">
    <property type="entry name" value="PEPTIDE METHIONINE SULFOXIDE REDUCTASE"/>
    <property type="match status" value="1"/>
</dbReference>
<name>A0ABU5VY43_9BACT</name>
<reference evidence="6 7" key="1">
    <citation type="submission" date="2023-11" db="EMBL/GenBank/DDBJ databases">
        <title>A Novel Polar Bacteriovorax (B. antarcticus) Isolated from the Biocrust in Antarctica.</title>
        <authorList>
            <person name="Mun W."/>
            <person name="Choi S.Y."/>
            <person name="Mitchell R.J."/>
        </authorList>
    </citation>
    <scope>NUCLEOTIDE SEQUENCE [LARGE SCALE GENOMIC DNA]</scope>
    <source>
        <strain evidence="6 7">PP10</strain>
    </source>
</reference>
<comment type="catalytic activity">
    <reaction evidence="3 4">
        <text>[thioredoxin]-disulfide + L-methionine + H2O = L-methionine (S)-S-oxide + [thioredoxin]-dithiol</text>
        <dbReference type="Rhea" id="RHEA:19993"/>
        <dbReference type="Rhea" id="RHEA-COMP:10698"/>
        <dbReference type="Rhea" id="RHEA-COMP:10700"/>
        <dbReference type="ChEBI" id="CHEBI:15377"/>
        <dbReference type="ChEBI" id="CHEBI:29950"/>
        <dbReference type="ChEBI" id="CHEBI:50058"/>
        <dbReference type="ChEBI" id="CHEBI:57844"/>
        <dbReference type="ChEBI" id="CHEBI:58772"/>
        <dbReference type="EC" id="1.8.4.11"/>
    </reaction>
</comment>
<keyword evidence="7" id="KW-1185">Reference proteome</keyword>
<dbReference type="SUPFAM" id="SSF55068">
    <property type="entry name" value="Peptide methionine sulfoxide reductase"/>
    <property type="match status" value="1"/>
</dbReference>
<dbReference type="EMBL" id="JAYGJQ010000002">
    <property type="protein sequence ID" value="MEA9357527.1"/>
    <property type="molecule type" value="Genomic_DNA"/>
</dbReference>
<accession>A0ABU5VY43</accession>
<evidence type="ECO:0000256" key="4">
    <source>
        <dbReference type="HAMAP-Rule" id="MF_01401"/>
    </source>
</evidence>
<organism evidence="6 7">
    <name type="scientific">Bacteriovorax antarcticus</name>
    <dbReference type="NCBI Taxonomy" id="3088717"/>
    <lineage>
        <taxon>Bacteria</taxon>
        <taxon>Pseudomonadati</taxon>
        <taxon>Bdellovibrionota</taxon>
        <taxon>Bacteriovoracia</taxon>
        <taxon>Bacteriovoracales</taxon>
        <taxon>Bacteriovoracaceae</taxon>
        <taxon>Bacteriovorax</taxon>
    </lineage>
</organism>
<comment type="catalytic activity">
    <reaction evidence="2 4">
        <text>L-methionyl-[protein] + [thioredoxin]-disulfide + H2O = L-methionyl-(S)-S-oxide-[protein] + [thioredoxin]-dithiol</text>
        <dbReference type="Rhea" id="RHEA:14217"/>
        <dbReference type="Rhea" id="RHEA-COMP:10698"/>
        <dbReference type="Rhea" id="RHEA-COMP:10700"/>
        <dbReference type="Rhea" id="RHEA-COMP:12313"/>
        <dbReference type="Rhea" id="RHEA-COMP:12315"/>
        <dbReference type="ChEBI" id="CHEBI:15377"/>
        <dbReference type="ChEBI" id="CHEBI:16044"/>
        <dbReference type="ChEBI" id="CHEBI:29950"/>
        <dbReference type="ChEBI" id="CHEBI:44120"/>
        <dbReference type="ChEBI" id="CHEBI:50058"/>
        <dbReference type="EC" id="1.8.4.11"/>
    </reaction>
</comment>
<gene>
    <name evidence="4 6" type="primary">msrA</name>
    <name evidence="6" type="ORF">SHI21_14965</name>
</gene>
<dbReference type="EC" id="1.8.4.11" evidence="4"/>
<dbReference type="NCBIfam" id="TIGR00401">
    <property type="entry name" value="msrA"/>
    <property type="match status" value="1"/>
</dbReference>
<comment type="similarity">
    <text evidence="4">Belongs to the MsrA Met sulfoxide reductase family.</text>
</comment>
<evidence type="ECO:0000259" key="5">
    <source>
        <dbReference type="Pfam" id="PF01625"/>
    </source>
</evidence>
<comment type="caution">
    <text evidence="6">The sequence shown here is derived from an EMBL/GenBank/DDBJ whole genome shotgun (WGS) entry which is preliminary data.</text>
</comment>
<dbReference type="InterPro" id="IPR002569">
    <property type="entry name" value="Met_Sox_Rdtase_MsrA_dom"/>
</dbReference>
<dbReference type="Gene3D" id="3.30.1060.10">
    <property type="entry name" value="Peptide methionine sulphoxide reductase MsrA"/>
    <property type="match status" value="1"/>
</dbReference>
<feature type="active site" evidence="4">
    <location>
        <position position="12"/>
    </location>
</feature>
<evidence type="ECO:0000313" key="7">
    <source>
        <dbReference type="Proteomes" id="UP001302274"/>
    </source>
</evidence>
<dbReference type="GO" id="GO:0008113">
    <property type="term" value="F:peptide-methionine (S)-S-oxide reductase activity"/>
    <property type="evidence" value="ECO:0007669"/>
    <property type="project" value="UniProtKB-EC"/>
</dbReference>
<dbReference type="RefSeq" id="WP_323577567.1">
    <property type="nucleotide sequence ID" value="NZ_JAYGJQ010000002.1"/>
</dbReference>